<evidence type="ECO:0000259" key="3">
    <source>
        <dbReference type="PROSITE" id="PS50814"/>
    </source>
</evidence>
<feature type="domain" description="WIF" evidence="3">
    <location>
        <begin position="1"/>
        <end position="103"/>
    </location>
</feature>
<dbReference type="InterPro" id="IPR003306">
    <property type="entry name" value="WIF"/>
</dbReference>
<evidence type="ECO:0000313" key="4">
    <source>
        <dbReference type="EMBL" id="VDM49436.1"/>
    </source>
</evidence>
<sequence length="160" mass="18020">MYSTKFPYRVDTNVSQVVFSWNTKVTDRKIAYTLRAIADDNAVLPVILIPRHGYLPTSTEDFTIEYRCAGNKAGQFDVSLHLNFSWPSETNNTYVVLKQEKLCASRDGRRLVASGAAAGEAATDGNERQLNESEQDEQLIQFTFTSACTHTHIHIHIHNT</sequence>
<dbReference type="WBParaSite" id="TCNE_0001811901-mRNA-1">
    <property type="protein sequence ID" value="TCNE_0001811901-mRNA-1"/>
    <property type="gene ID" value="TCNE_0001811901"/>
</dbReference>
<dbReference type="Pfam" id="PF02019">
    <property type="entry name" value="WIF"/>
    <property type="match status" value="1"/>
</dbReference>
<dbReference type="PROSITE" id="PS50814">
    <property type="entry name" value="WIF"/>
    <property type="match status" value="1"/>
</dbReference>
<dbReference type="Proteomes" id="UP000050794">
    <property type="component" value="Unassembled WGS sequence"/>
</dbReference>
<dbReference type="SMART" id="SM00469">
    <property type="entry name" value="WIF"/>
    <property type="match status" value="1"/>
</dbReference>
<protein>
    <submittedName>
        <fullName evidence="6">WIF domain-containing protein</fullName>
    </submittedName>
</protein>
<keyword evidence="5" id="KW-1185">Reference proteome</keyword>
<keyword evidence="2" id="KW-0325">Glycoprotein</keyword>
<reference evidence="4 5" key="2">
    <citation type="submission" date="2018-11" db="EMBL/GenBank/DDBJ databases">
        <authorList>
            <consortium name="Pathogen Informatics"/>
        </authorList>
    </citation>
    <scope>NUCLEOTIDE SEQUENCE [LARGE SCALE GENOMIC DNA]</scope>
</reference>
<reference evidence="6" key="1">
    <citation type="submission" date="2016-06" db="UniProtKB">
        <authorList>
            <consortium name="WormBaseParasite"/>
        </authorList>
    </citation>
    <scope>IDENTIFICATION</scope>
</reference>
<proteinExistence type="predicted"/>
<dbReference type="InterPro" id="IPR038677">
    <property type="entry name" value="WIF_sf"/>
</dbReference>
<dbReference type="EMBL" id="UYWY01025142">
    <property type="protein sequence ID" value="VDM49436.1"/>
    <property type="molecule type" value="Genomic_DNA"/>
</dbReference>
<evidence type="ECO:0000313" key="6">
    <source>
        <dbReference type="WBParaSite" id="TCNE_0001811901-mRNA-1"/>
    </source>
</evidence>
<name>A0A183VBJ5_TOXCA</name>
<evidence type="ECO:0000256" key="1">
    <source>
        <dbReference type="ARBA" id="ARBA00022729"/>
    </source>
</evidence>
<organism evidence="5 6">
    <name type="scientific">Toxocara canis</name>
    <name type="common">Canine roundworm</name>
    <dbReference type="NCBI Taxonomy" id="6265"/>
    <lineage>
        <taxon>Eukaryota</taxon>
        <taxon>Metazoa</taxon>
        <taxon>Ecdysozoa</taxon>
        <taxon>Nematoda</taxon>
        <taxon>Chromadorea</taxon>
        <taxon>Rhabditida</taxon>
        <taxon>Spirurina</taxon>
        <taxon>Ascaridomorpha</taxon>
        <taxon>Ascaridoidea</taxon>
        <taxon>Toxocaridae</taxon>
        <taxon>Toxocara</taxon>
    </lineage>
</organism>
<evidence type="ECO:0000313" key="5">
    <source>
        <dbReference type="Proteomes" id="UP000050794"/>
    </source>
</evidence>
<accession>A0A183VBJ5</accession>
<dbReference type="Gene3D" id="2.60.40.2170">
    <property type="entry name" value="Wnt, WIF domain"/>
    <property type="match status" value="1"/>
</dbReference>
<evidence type="ECO:0000256" key="2">
    <source>
        <dbReference type="ARBA" id="ARBA00023180"/>
    </source>
</evidence>
<keyword evidence="1" id="KW-0732">Signal</keyword>
<dbReference type="AlphaFoldDB" id="A0A183VBJ5"/>
<gene>
    <name evidence="4" type="ORF">TCNE_LOCUS18115</name>
</gene>